<evidence type="ECO:0000313" key="2">
    <source>
        <dbReference type="Proteomes" id="UP000485058"/>
    </source>
</evidence>
<sequence>MLGLLSQLGHRVFQIQEEVFSVLGQGPGPGAPFSLEDLLAWGAMDKLEAVAALSTAASKEHSLRRTLAKM</sequence>
<feature type="non-terminal residue" evidence="1">
    <location>
        <position position="70"/>
    </location>
</feature>
<accession>A0A6A0AJK7</accession>
<protein>
    <submittedName>
        <fullName evidence="1">Dynein heavy chain</fullName>
    </submittedName>
</protein>
<gene>
    <name evidence="1" type="ORF">HaLaN_32431</name>
</gene>
<proteinExistence type="predicted"/>
<feature type="non-terminal residue" evidence="1">
    <location>
        <position position="1"/>
    </location>
</feature>
<keyword evidence="2" id="KW-1185">Reference proteome</keyword>
<evidence type="ECO:0000313" key="1">
    <source>
        <dbReference type="EMBL" id="GFH33109.1"/>
    </source>
</evidence>
<comment type="caution">
    <text evidence="1">The sequence shown here is derived from an EMBL/GenBank/DDBJ whole genome shotgun (WGS) entry which is preliminary data.</text>
</comment>
<dbReference type="Proteomes" id="UP000485058">
    <property type="component" value="Unassembled WGS sequence"/>
</dbReference>
<dbReference type="EMBL" id="BLLF01007783">
    <property type="protein sequence ID" value="GFH33109.1"/>
    <property type="molecule type" value="Genomic_DNA"/>
</dbReference>
<dbReference type="AlphaFoldDB" id="A0A6A0AJK7"/>
<organism evidence="1 2">
    <name type="scientific">Haematococcus lacustris</name>
    <name type="common">Green alga</name>
    <name type="synonym">Haematococcus pluvialis</name>
    <dbReference type="NCBI Taxonomy" id="44745"/>
    <lineage>
        <taxon>Eukaryota</taxon>
        <taxon>Viridiplantae</taxon>
        <taxon>Chlorophyta</taxon>
        <taxon>core chlorophytes</taxon>
        <taxon>Chlorophyceae</taxon>
        <taxon>CS clade</taxon>
        <taxon>Chlamydomonadales</taxon>
        <taxon>Haematococcaceae</taxon>
        <taxon>Haematococcus</taxon>
    </lineage>
</organism>
<reference evidence="1 2" key="1">
    <citation type="submission" date="2020-02" db="EMBL/GenBank/DDBJ databases">
        <title>Draft genome sequence of Haematococcus lacustris strain NIES-144.</title>
        <authorList>
            <person name="Morimoto D."/>
            <person name="Nakagawa S."/>
            <person name="Yoshida T."/>
            <person name="Sawayama S."/>
        </authorList>
    </citation>
    <scope>NUCLEOTIDE SEQUENCE [LARGE SCALE GENOMIC DNA]</scope>
    <source>
        <strain evidence="1 2">NIES-144</strain>
    </source>
</reference>
<name>A0A6A0AJK7_HAELA</name>